<dbReference type="AlphaFoldDB" id="A0A1Z4MXN6"/>
<protein>
    <submittedName>
        <fullName evidence="1">Uncharacterized protein</fullName>
    </submittedName>
</protein>
<keyword evidence="2" id="KW-1185">Reference proteome</keyword>
<gene>
    <name evidence="1" type="ORF">NIES37_21930</name>
</gene>
<name>A0A1Z4MXN6_9CYAN</name>
<evidence type="ECO:0000313" key="1">
    <source>
        <dbReference type="EMBL" id="BAY98245.1"/>
    </source>
</evidence>
<evidence type="ECO:0000313" key="2">
    <source>
        <dbReference type="Proteomes" id="UP000218785"/>
    </source>
</evidence>
<dbReference type="KEGG" id="ttq:NIES37_21930"/>
<sequence>MGIGDWGLVIGDWVKGDEGAKENPQTPITNYPLPITDYPMPHAQCPMPIYLIGCNFVTLSLKLPTPVSPKERTRII</sequence>
<organism evidence="1 2">
    <name type="scientific">Tolypothrix tenuis PCC 7101</name>
    <dbReference type="NCBI Taxonomy" id="231146"/>
    <lineage>
        <taxon>Bacteria</taxon>
        <taxon>Bacillati</taxon>
        <taxon>Cyanobacteriota</taxon>
        <taxon>Cyanophyceae</taxon>
        <taxon>Nostocales</taxon>
        <taxon>Tolypothrichaceae</taxon>
        <taxon>Tolypothrix</taxon>
    </lineage>
</organism>
<proteinExistence type="predicted"/>
<accession>A0A1Z4MXN6</accession>
<dbReference type="Proteomes" id="UP000218785">
    <property type="component" value="Chromosome"/>
</dbReference>
<reference evidence="1 2" key="1">
    <citation type="submission" date="2017-06" db="EMBL/GenBank/DDBJ databases">
        <title>Genome sequencing of cyanobaciteial culture collection at National Institute for Environmental Studies (NIES).</title>
        <authorList>
            <person name="Hirose Y."/>
            <person name="Shimura Y."/>
            <person name="Fujisawa T."/>
            <person name="Nakamura Y."/>
            <person name="Kawachi M."/>
        </authorList>
    </citation>
    <scope>NUCLEOTIDE SEQUENCE [LARGE SCALE GENOMIC DNA]</scope>
    <source>
        <strain evidence="1 2">NIES-37</strain>
    </source>
</reference>
<dbReference type="EMBL" id="AP018248">
    <property type="protein sequence ID" value="BAY98245.1"/>
    <property type="molecule type" value="Genomic_DNA"/>
</dbReference>